<accession>A0ACA9NEE0</accession>
<proteinExistence type="predicted"/>
<sequence>MGDNNKEFRKDLYDIIIKQISRNNEVKTAHKCIETLCRVVTNILDDPNDERKRKLKETTNTFQSTIRGAQGGVEFLVRLGFRSRVINFEKFYVLELSITEDSPDMEKLKVAQELLADFLKKVKERAELVSNMQAKEKIAEELQKKAVLEKIEEDRENRAAARERLKTRRQHQKETQIVDEESNSTSTNDQPLQPEQFYKTYHHSHYRQHDHEEQDEL</sequence>
<gene>
    <name evidence="1" type="ORF">ACOLOM_LOCUS8208</name>
</gene>
<protein>
    <submittedName>
        <fullName evidence="1">14677_t:CDS:1</fullName>
    </submittedName>
</protein>
<name>A0ACA9NEE0_9GLOM</name>
<dbReference type="EMBL" id="CAJVPT010020655">
    <property type="protein sequence ID" value="CAG8649662.1"/>
    <property type="molecule type" value="Genomic_DNA"/>
</dbReference>
<organism evidence="1 2">
    <name type="scientific">Acaulospora colombiana</name>
    <dbReference type="NCBI Taxonomy" id="27376"/>
    <lineage>
        <taxon>Eukaryota</taxon>
        <taxon>Fungi</taxon>
        <taxon>Fungi incertae sedis</taxon>
        <taxon>Mucoromycota</taxon>
        <taxon>Glomeromycotina</taxon>
        <taxon>Glomeromycetes</taxon>
        <taxon>Diversisporales</taxon>
        <taxon>Acaulosporaceae</taxon>
        <taxon>Acaulospora</taxon>
    </lineage>
</organism>
<dbReference type="Proteomes" id="UP000789525">
    <property type="component" value="Unassembled WGS sequence"/>
</dbReference>
<evidence type="ECO:0000313" key="2">
    <source>
        <dbReference type="Proteomes" id="UP000789525"/>
    </source>
</evidence>
<evidence type="ECO:0000313" key="1">
    <source>
        <dbReference type="EMBL" id="CAG8649662.1"/>
    </source>
</evidence>
<keyword evidence="2" id="KW-1185">Reference proteome</keyword>
<reference evidence="1" key="1">
    <citation type="submission" date="2021-06" db="EMBL/GenBank/DDBJ databases">
        <authorList>
            <person name="Kallberg Y."/>
            <person name="Tangrot J."/>
            <person name="Rosling A."/>
        </authorList>
    </citation>
    <scope>NUCLEOTIDE SEQUENCE</scope>
    <source>
        <strain evidence="1">CL356</strain>
    </source>
</reference>
<comment type="caution">
    <text evidence="1">The sequence shown here is derived from an EMBL/GenBank/DDBJ whole genome shotgun (WGS) entry which is preliminary data.</text>
</comment>